<dbReference type="InterPro" id="IPR011766">
    <property type="entry name" value="TPP_enzyme_TPP-bd"/>
</dbReference>
<evidence type="ECO:0000256" key="6">
    <source>
        <dbReference type="ARBA" id="ARBA00022679"/>
    </source>
</evidence>
<dbReference type="GO" id="GO:0005948">
    <property type="term" value="C:acetolactate synthase complex"/>
    <property type="evidence" value="ECO:0007669"/>
    <property type="project" value="TreeGrafter"/>
</dbReference>
<comment type="similarity">
    <text evidence="3 11">Belongs to the TPP enzyme family.</text>
</comment>
<reference evidence="15 16" key="1">
    <citation type="submission" date="2019-07" db="EMBL/GenBank/DDBJ databases">
        <title>Genomic Encyclopedia of Archaeal and Bacterial Type Strains, Phase II (KMG-II): from individual species to whole genera.</title>
        <authorList>
            <person name="Goeker M."/>
        </authorList>
    </citation>
    <scope>NUCLEOTIDE SEQUENCE [LARGE SCALE GENOMIC DNA]</scope>
    <source>
        <strain evidence="15 16">DSM 17527</strain>
    </source>
</reference>
<dbReference type="GO" id="GO:0003984">
    <property type="term" value="F:acetolactate synthase activity"/>
    <property type="evidence" value="ECO:0007669"/>
    <property type="project" value="UniProtKB-EC"/>
</dbReference>
<proteinExistence type="inferred from homology"/>
<dbReference type="InterPro" id="IPR012000">
    <property type="entry name" value="Thiamin_PyroP_enz_cen_dom"/>
</dbReference>
<dbReference type="Pfam" id="PF00205">
    <property type="entry name" value="TPP_enzyme_M"/>
    <property type="match status" value="1"/>
</dbReference>
<dbReference type="EMBL" id="VNHU01000007">
    <property type="protein sequence ID" value="TYP72185.1"/>
    <property type="molecule type" value="Genomic_DNA"/>
</dbReference>
<evidence type="ECO:0000313" key="16">
    <source>
        <dbReference type="Proteomes" id="UP000324376"/>
    </source>
</evidence>
<keyword evidence="9 11" id="KW-0786">Thiamine pyrophosphate</keyword>
<evidence type="ECO:0000256" key="4">
    <source>
        <dbReference type="ARBA" id="ARBA00013145"/>
    </source>
</evidence>
<dbReference type="GO" id="GO:0000287">
    <property type="term" value="F:magnesium ion binding"/>
    <property type="evidence" value="ECO:0007669"/>
    <property type="project" value="UniProtKB-UniRule"/>
</dbReference>
<comment type="cofactor">
    <cofactor evidence="11">
        <name>Mg(2+)</name>
        <dbReference type="ChEBI" id="CHEBI:18420"/>
    </cofactor>
    <text evidence="11">Binds 1 Mg(2+) ion per subunit.</text>
</comment>
<evidence type="ECO:0000256" key="10">
    <source>
        <dbReference type="ARBA" id="ARBA00023304"/>
    </source>
</evidence>
<dbReference type="InterPro" id="IPR029061">
    <property type="entry name" value="THDP-binding"/>
</dbReference>
<organism evidence="15 16">
    <name type="scientific">Aquimarina intermedia</name>
    <dbReference type="NCBI Taxonomy" id="350814"/>
    <lineage>
        <taxon>Bacteria</taxon>
        <taxon>Pseudomonadati</taxon>
        <taxon>Bacteroidota</taxon>
        <taxon>Flavobacteriia</taxon>
        <taxon>Flavobacteriales</taxon>
        <taxon>Flavobacteriaceae</taxon>
        <taxon>Aquimarina</taxon>
    </lineage>
</organism>
<name>A0A5S5BYE3_9FLAO</name>
<comment type="caution">
    <text evidence="15">The sequence shown here is derived from an EMBL/GenBank/DDBJ whole genome shotgun (WGS) entry which is preliminary data.</text>
</comment>
<evidence type="ECO:0000259" key="13">
    <source>
        <dbReference type="Pfam" id="PF02775"/>
    </source>
</evidence>
<dbReference type="InterPro" id="IPR000399">
    <property type="entry name" value="TPP-bd_CS"/>
</dbReference>
<dbReference type="InterPro" id="IPR012846">
    <property type="entry name" value="Acetolactate_synth_lsu"/>
</dbReference>
<evidence type="ECO:0000313" key="15">
    <source>
        <dbReference type="EMBL" id="TYP72185.1"/>
    </source>
</evidence>
<accession>A0A5S5BYE3</accession>
<keyword evidence="8 11" id="KW-0460">Magnesium</keyword>
<evidence type="ECO:0000256" key="11">
    <source>
        <dbReference type="RuleBase" id="RU003591"/>
    </source>
</evidence>
<evidence type="ECO:0000259" key="14">
    <source>
        <dbReference type="Pfam" id="PF02776"/>
    </source>
</evidence>
<dbReference type="RefSeq" id="WP_211356716.1">
    <property type="nucleotide sequence ID" value="NZ_VNHU01000007.1"/>
</dbReference>
<evidence type="ECO:0000256" key="1">
    <source>
        <dbReference type="ARBA" id="ARBA00004974"/>
    </source>
</evidence>
<dbReference type="PANTHER" id="PTHR18968">
    <property type="entry name" value="THIAMINE PYROPHOSPHATE ENZYMES"/>
    <property type="match status" value="1"/>
</dbReference>
<dbReference type="UniPathway" id="UPA00049">
    <property type="reaction ID" value="UER00059"/>
</dbReference>
<comment type="pathway">
    <text evidence="1 11">Amino-acid biosynthesis; L-isoleucine biosynthesis; L-isoleucine from 2-oxobutanoate: step 1/4.</text>
</comment>
<keyword evidence="7 11" id="KW-0479">Metal-binding</keyword>
<dbReference type="UniPathway" id="UPA00047">
    <property type="reaction ID" value="UER00055"/>
</dbReference>
<dbReference type="InterPro" id="IPR012001">
    <property type="entry name" value="Thiamin_PyroP_enz_TPP-bd_dom"/>
</dbReference>
<gene>
    <name evidence="15" type="ORF">BD809_10769</name>
</gene>
<dbReference type="PROSITE" id="PS00187">
    <property type="entry name" value="TPP_ENZYMES"/>
    <property type="match status" value="1"/>
</dbReference>
<dbReference type="SUPFAM" id="SSF52518">
    <property type="entry name" value="Thiamin diphosphate-binding fold (THDP-binding)"/>
    <property type="match status" value="2"/>
</dbReference>
<sequence>MQTQTAPAKINLKKKTVTGAEAVILCLLEEGVDLIYGYPGGAIMPVYDELYKYRDQLHHVLTRHEQGATHAAQGFARASGKVGVAIATSGPGATNFVTGIADAQIDSTPMVCITGQVGSHLLGTDAFQETDIIGISTPVTKWNCQITKAEDIPTVMAKAFYIARSGRPGPVLIDITKDAQFGSLDFEYKPCKGVRSYIPVPTTTTESILEAAELINQAKRPMIVFGQGVILGEAEDEFKTFIEKTGIPAAWTILGLSALSTIHPLNVGMVGMHGNYGPNVLTNQCDVLIAIGMRFDDRVTGNLETYAKQAKIIHFEIDPAEVNKNVSVDVAVMGNVKTTLNQILPHLIKNDYSNWLKKFKEFQTIEHETVIDSELNPSSGNITMGEVLRHINEFTNGDAILVSDVGQHQMVTCRYAKFNKTKSNITSGGLGTMGFALPAAIGAKMGAPERQVIAIIGDGGYQMTIQELGTIFQTRVPVKIVVLNNDFLGMVRQWQQLFFDKRYASTEMINPDFVTIAKGYRIEANSVSERKNLKSAIAKMLSSDEAHFLEVCVEKESNVFPMIPTGASVSDIRLS</sequence>
<comment type="cofactor">
    <cofactor evidence="11">
        <name>thiamine diphosphate</name>
        <dbReference type="ChEBI" id="CHEBI:58937"/>
    </cofactor>
    <text evidence="11">Binds 1 thiamine pyrophosphate per subunit.</text>
</comment>
<dbReference type="EC" id="2.2.1.6" evidence="4 11"/>
<keyword evidence="10 11" id="KW-0100">Branched-chain amino acid biosynthesis</keyword>
<dbReference type="Gene3D" id="3.40.50.1220">
    <property type="entry name" value="TPP-binding domain"/>
    <property type="match status" value="1"/>
</dbReference>
<comment type="catalytic activity">
    <reaction evidence="11">
        <text>2 pyruvate + H(+) = (2S)-2-acetolactate + CO2</text>
        <dbReference type="Rhea" id="RHEA:25249"/>
        <dbReference type="ChEBI" id="CHEBI:15361"/>
        <dbReference type="ChEBI" id="CHEBI:15378"/>
        <dbReference type="ChEBI" id="CHEBI:16526"/>
        <dbReference type="ChEBI" id="CHEBI:58476"/>
        <dbReference type="EC" id="2.2.1.6"/>
    </reaction>
</comment>
<evidence type="ECO:0000256" key="7">
    <source>
        <dbReference type="ARBA" id="ARBA00022723"/>
    </source>
</evidence>
<evidence type="ECO:0000256" key="2">
    <source>
        <dbReference type="ARBA" id="ARBA00005025"/>
    </source>
</evidence>
<dbReference type="Pfam" id="PF02775">
    <property type="entry name" value="TPP_enzyme_C"/>
    <property type="match status" value="1"/>
</dbReference>
<dbReference type="Pfam" id="PF02776">
    <property type="entry name" value="TPP_enzyme_N"/>
    <property type="match status" value="1"/>
</dbReference>
<protein>
    <recommendedName>
        <fullName evidence="4 11">Acetolactate synthase</fullName>
        <ecNumber evidence="4 11">2.2.1.6</ecNumber>
    </recommendedName>
</protein>
<dbReference type="CDD" id="cd07035">
    <property type="entry name" value="TPP_PYR_POX_like"/>
    <property type="match status" value="1"/>
</dbReference>
<dbReference type="Proteomes" id="UP000324376">
    <property type="component" value="Unassembled WGS sequence"/>
</dbReference>
<evidence type="ECO:0000256" key="8">
    <source>
        <dbReference type="ARBA" id="ARBA00022842"/>
    </source>
</evidence>
<keyword evidence="6 11" id="KW-0808">Transferase</keyword>
<dbReference type="GO" id="GO:0050660">
    <property type="term" value="F:flavin adenine dinucleotide binding"/>
    <property type="evidence" value="ECO:0007669"/>
    <property type="project" value="InterPro"/>
</dbReference>
<evidence type="ECO:0000256" key="5">
    <source>
        <dbReference type="ARBA" id="ARBA00022605"/>
    </source>
</evidence>
<dbReference type="Gene3D" id="3.40.50.970">
    <property type="match status" value="2"/>
</dbReference>
<dbReference type="PANTHER" id="PTHR18968:SF13">
    <property type="entry name" value="ACETOLACTATE SYNTHASE CATALYTIC SUBUNIT, MITOCHONDRIAL"/>
    <property type="match status" value="1"/>
</dbReference>
<evidence type="ECO:0000256" key="9">
    <source>
        <dbReference type="ARBA" id="ARBA00023052"/>
    </source>
</evidence>
<dbReference type="InterPro" id="IPR029035">
    <property type="entry name" value="DHS-like_NAD/FAD-binding_dom"/>
</dbReference>
<evidence type="ECO:0000256" key="3">
    <source>
        <dbReference type="ARBA" id="ARBA00007812"/>
    </source>
</evidence>
<dbReference type="CDD" id="cd02015">
    <property type="entry name" value="TPP_AHAS"/>
    <property type="match status" value="1"/>
</dbReference>
<feature type="domain" description="Thiamine pyrophosphate enzyme N-terminal TPP-binding" evidence="14">
    <location>
        <begin position="18"/>
        <end position="133"/>
    </location>
</feature>
<keyword evidence="5 11" id="KW-0028">Amino-acid biosynthesis</keyword>
<feature type="domain" description="Thiamine pyrophosphate enzyme central" evidence="12">
    <location>
        <begin position="210"/>
        <end position="343"/>
    </location>
</feature>
<feature type="domain" description="Thiamine pyrophosphate enzyme TPP-binding" evidence="13">
    <location>
        <begin position="404"/>
        <end position="551"/>
    </location>
</feature>
<dbReference type="InterPro" id="IPR039368">
    <property type="entry name" value="AHAS_TPP"/>
</dbReference>
<dbReference type="GO" id="GO:0009097">
    <property type="term" value="P:isoleucine biosynthetic process"/>
    <property type="evidence" value="ECO:0007669"/>
    <property type="project" value="UniProtKB-UniPathway"/>
</dbReference>
<dbReference type="SUPFAM" id="SSF52467">
    <property type="entry name" value="DHS-like NAD/FAD-binding domain"/>
    <property type="match status" value="1"/>
</dbReference>
<dbReference type="AlphaFoldDB" id="A0A5S5BYE3"/>
<comment type="pathway">
    <text evidence="2 11">Amino-acid biosynthesis; L-valine biosynthesis; L-valine from pyruvate: step 1/4.</text>
</comment>
<keyword evidence="16" id="KW-1185">Reference proteome</keyword>
<dbReference type="GO" id="GO:0009099">
    <property type="term" value="P:L-valine biosynthetic process"/>
    <property type="evidence" value="ECO:0007669"/>
    <property type="project" value="UniProtKB-UniPathway"/>
</dbReference>
<dbReference type="FunFam" id="3.40.50.970:FF:000007">
    <property type="entry name" value="Acetolactate synthase"/>
    <property type="match status" value="1"/>
</dbReference>
<dbReference type="FunFam" id="3.40.50.1220:FF:000008">
    <property type="entry name" value="Acetolactate synthase"/>
    <property type="match status" value="1"/>
</dbReference>
<dbReference type="GO" id="GO:0030976">
    <property type="term" value="F:thiamine pyrophosphate binding"/>
    <property type="evidence" value="ECO:0007669"/>
    <property type="project" value="UniProtKB-UniRule"/>
</dbReference>
<dbReference type="NCBIfam" id="TIGR00118">
    <property type="entry name" value="acolac_lg"/>
    <property type="match status" value="1"/>
</dbReference>
<dbReference type="InterPro" id="IPR045229">
    <property type="entry name" value="TPP_enz"/>
</dbReference>
<evidence type="ECO:0000259" key="12">
    <source>
        <dbReference type="Pfam" id="PF00205"/>
    </source>
</evidence>